<dbReference type="AlphaFoldDB" id="A0A2T0MCU5"/>
<proteinExistence type="predicted"/>
<keyword evidence="1" id="KW-0812">Transmembrane</keyword>
<keyword evidence="1" id="KW-0472">Membrane</keyword>
<evidence type="ECO:0000256" key="1">
    <source>
        <dbReference type="SAM" id="Phobius"/>
    </source>
</evidence>
<name>A0A2T0MCU5_9FLAO</name>
<keyword evidence="1" id="KW-1133">Transmembrane helix</keyword>
<feature type="transmembrane region" description="Helical" evidence="1">
    <location>
        <begin position="19"/>
        <end position="42"/>
    </location>
</feature>
<evidence type="ECO:0000313" key="3">
    <source>
        <dbReference type="Proteomes" id="UP000237640"/>
    </source>
</evidence>
<organism evidence="2 3">
    <name type="scientific">Flagellimonas meridianipacifica</name>
    <dbReference type="NCBI Taxonomy" id="1080225"/>
    <lineage>
        <taxon>Bacteria</taxon>
        <taxon>Pseudomonadati</taxon>
        <taxon>Bacteroidota</taxon>
        <taxon>Flavobacteriia</taxon>
        <taxon>Flavobacteriales</taxon>
        <taxon>Flavobacteriaceae</taxon>
        <taxon>Flagellimonas</taxon>
    </lineage>
</organism>
<evidence type="ECO:0000313" key="2">
    <source>
        <dbReference type="EMBL" id="PRX55299.1"/>
    </source>
</evidence>
<keyword evidence="3" id="KW-1185">Reference proteome</keyword>
<protein>
    <submittedName>
        <fullName evidence="2">Uncharacterized protein</fullName>
    </submittedName>
</protein>
<dbReference type="Proteomes" id="UP000237640">
    <property type="component" value="Unassembled WGS sequence"/>
</dbReference>
<dbReference type="EMBL" id="PVYX01000002">
    <property type="protein sequence ID" value="PRX55299.1"/>
    <property type="molecule type" value="Genomic_DNA"/>
</dbReference>
<accession>A0A2T0MCU5</accession>
<sequence>MTATLIQISELNLAINTQLATVCIVFISVTISMEVLFIEIYIKTFLNILFTKQFIALPGLMRCQQNL</sequence>
<comment type="caution">
    <text evidence="2">The sequence shown here is derived from an EMBL/GenBank/DDBJ whole genome shotgun (WGS) entry which is preliminary data.</text>
</comment>
<gene>
    <name evidence="2" type="ORF">CLV81_3708</name>
</gene>
<reference evidence="2 3" key="1">
    <citation type="submission" date="2018-03" db="EMBL/GenBank/DDBJ databases">
        <title>Genomic Encyclopedia of Archaeal and Bacterial Type Strains, Phase II (KMG-II): from individual species to whole genera.</title>
        <authorList>
            <person name="Goeker M."/>
        </authorList>
    </citation>
    <scope>NUCLEOTIDE SEQUENCE [LARGE SCALE GENOMIC DNA]</scope>
    <source>
        <strain evidence="2 3">DSM 25027</strain>
    </source>
</reference>